<keyword evidence="1" id="KW-0472">Membrane</keyword>
<comment type="caution">
    <text evidence="2">The sequence shown here is derived from an EMBL/GenBank/DDBJ whole genome shotgun (WGS) entry which is preliminary data.</text>
</comment>
<organism evidence="2 3">
    <name type="scientific">Plakobranchus ocellatus</name>
    <dbReference type="NCBI Taxonomy" id="259542"/>
    <lineage>
        <taxon>Eukaryota</taxon>
        <taxon>Metazoa</taxon>
        <taxon>Spiralia</taxon>
        <taxon>Lophotrochozoa</taxon>
        <taxon>Mollusca</taxon>
        <taxon>Gastropoda</taxon>
        <taxon>Heterobranchia</taxon>
        <taxon>Euthyneura</taxon>
        <taxon>Panpulmonata</taxon>
        <taxon>Sacoglossa</taxon>
        <taxon>Placobranchoidea</taxon>
        <taxon>Plakobranchidae</taxon>
        <taxon>Plakobranchus</taxon>
    </lineage>
</organism>
<accession>A0AAV4CH55</accession>
<name>A0AAV4CH55_9GAST</name>
<keyword evidence="1" id="KW-0812">Transmembrane</keyword>
<sequence length="92" mass="10268">MSALTQSLRNVEGFVSASQEQHYKSDGRFFVVLTCAGLTFLGYIVLNPPVLTPYTPHPTLIGRQLIVFNPPAPFPYTPHPTPTRRLPLRDGF</sequence>
<dbReference type="EMBL" id="BLXT01006360">
    <property type="protein sequence ID" value="GFO31115.1"/>
    <property type="molecule type" value="Genomic_DNA"/>
</dbReference>
<dbReference type="AlphaFoldDB" id="A0AAV4CH55"/>
<proteinExistence type="predicted"/>
<dbReference type="Proteomes" id="UP000735302">
    <property type="component" value="Unassembled WGS sequence"/>
</dbReference>
<keyword evidence="1" id="KW-1133">Transmembrane helix</keyword>
<feature type="transmembrane region" description="Helical" evidence="1">
    <location>
        <begin position="29"/>
        <end position="46"/>
    </location>
</feature>
<reference evidence="2 3" key="1">
    <citation type="journal article" date="2021" name="Elife">
        <title>Chloroplast acquisition without the gene transfer in kleptoplastic sea slugs, Plakobranchus ocellatus.</title>
        <authorList>
            <person name="Maeda T."/>
            <person name="Takahashi S."/>
            <person name="Yoshida T."/>
            <person name="Shimamura S."/>
            <person name="Takaki Y."/>
            <person name="Nagai Y."/>
            <person name="Toyoda A."/>
            <person name="Suzuki Y."/>
            <person name="Arimoto A."/>
            <person name="Ishii H."/>
            <person name="Satoh N."/>
            <person name="Nishiyama T."/>
            <person name="Hasebe M."/>
            <person name="Maruyama T."/>
            <person name="Minagawa J."/>
            <person name="Obokata J."/>
            <person name="Shigenobu S."/>
        </authorList>
    </citation>
    <scope>NUCLEOTIDE SEQUENCE [LARGE SCALE GENOMIC DNA]</scope>
</reference>
<keyword evidence="3" id="KW-1185">Reference proteome</keyword>
<evidence type="ECO:0000313" key="3">
    <source>
        <dbReference type="Proteomes" id="UP000735302"/>
    </source>
</evidence>
<gene>
    <name evidence="2" type="ORF">PoB_005762000</name>
</gene>
<evidence type="ECO:0000256" key="1">
    <source>
        <dbReference type="SAM" id="Phobius"/>
    </source>
</evidence>
<evidence type="ECO:0000313" key="2">
    <source>
        <dbReference type="EMBL" id="GFO31115.1"/>
    </source>
</evidence>
<protein>
    <submittedName>
        <fullName evidence="2">Uncharacterized protein</fullName>
    </submittedName>
</protein>